<evidence type="ECO:0000313" key="2">
    <source>
        <dbReference type="Proteomes" id="UP001428774"/>
    </source>
</evidence>
<proteinExistence type="predicted"/>
<protein>
    <submittedName>
        <fullName evidence="1">Uncharacterized protein</fullName>
    </submittedName>
</protein>
<sequence length="164" mass="17474">MTDPRAALRARQGAGARYDAPEAPADALLRMRRGNAAVARLIDALPDSALSGQIAETIAILGYHARACTRLLAGQPMWESAAQRDAEQALGATLPPRALRALFAHTARHLDVDMRDLPGPAWSALLPDGTAAQTLPDRHARLLWRASLGLGGRARDMPALYGEG</sequence>
<dbReference type="Gene3D" id="1.20.120.450">
    <property type="entry name" value="dinb family like domain"/>
    <property type="match status" value="1"/>
</dbReference>
<organism evidence="1 2">
    <name type="scientific">Ponticoccus litoralis</name>
    <dbReference type="NCBI Taxonomy" id="422297"/>
    <lineage>
        <taxon>Bacteria</taxon>
        <taxon>Pseudomonadati</taxon>
        <taxon>Pseudomonadota</taxon>
        <taxon>Alphaproteobacteria</taxon>
        <taxon>Rhodobacterales</taxon>
        <taxon>Roseobacteraceae</taxon>
        <taxon>Ponticoccus</taxon>
    </lineage>
</organism>
<dbReference type="AlphaFoldDB" id="A0AAW9SPI2"/>
<dbReference type="RefSeq" id="WP_347167080.1">
    <property type="nucleotide sequence ID" value="NZ_JBDNCH010000002.1"/>
</dbReference>
<dbReference type="InterPro" id="IPR034660">
    <property type="entry name" value="DinB/YfiT-like"/>
</dbReference>
<evidence type="ECO:0000313" key="1">
    <source>
        <dbReference type="EMBL" id="MEN9062071.1"/>
    </source>
</evidence>
<dbReference type="SUPFAM" id="SSF109854">
    <property type="entry name" value="DinB/YfiT-like putative metalloenzymes"/>
    <property type="match status" value="1"/>
</dbReference>
<accession>A0AAW9SPI2</accession>
<name>A0AAW9SPI2_9RHOB</name>
<comment type="caution">
    <text evidence="1">The sequence shown here is derived from an EMBL/GenBank/DDBJ whole genome shotgun (WGS) entry which is preliminary data.</text>
</comment>
<dbReference type="EMBL" id="JBDNCH010000002">
    <property type="protein sequence ID" value="MEN9062071.1"/>
    <property type="molecule type" value="Genomic_DNA"/>
</dbReference>
<reference evidence="1 2" key="1">
    <citation type="submission" date="2024-05" db="EMBL/GenBank/DDBJ databases">
        <title>Genome sequence of Ponticoccus litoralis KCCM 90028.</title>
        <authorList>
            <person name="Kim J.M."/>
            <person name="Lee J.K."/>
            <person name="Choi B.J."/>
            <person name="Bayburt H."/>
            <person name="Baek J.H."/>
            <person name="Jeon C.O."/>
        </authorList>
    </citation>
    <scope>NUCLEOTIDE SEQUENCE [LARGE SCALE GENOMIC DNA]</scope>
    <source>
        <strain evidence="1 2">KCCM 90028</strain>
    </source>
</reference>
<keyword evidence="2" id="KW-1185">Reference proteome</keyword>
<dbReference type="Proteomes" id="UP001428774">
    <property type="component" value="Unassembled WGS sequence"/>
</dbReference>
<gene>
    <name evidence="1" type="ORF">ABFB10_14790</name>
</gene>